<dbReference type="CDD" id="cd10747">
    <property type="entry name" value="DnaJ_C"/>
    <property type="match status" value="1"/>
</dbReference>
<evidence type="ECO:0000313" key="10">
    <source>
        <dbReference type="Proteomes" id="UP000492821"/>
    </source>
</evidence>
<reference evidence="10" key="1">
    <citation type="journal article" date="2013" name="Genetics">
        <title>The draft genome and transcriptome of Panagrellus redivivus are shaped by the harsh demands of a free-living lifestyle.</title>
        <authorList>
            <person name="Srinivasan J."/>
            <person name="Dillman A.R."/>
            <person name="Macchietto M.G."/>
            <person name="Heikkinen L."/>
            <person name="Lakso M."/>
            <person name="Fracchia K.M."/>
            <person name="Antoshechkin I."/>
            <person name="Mortazavi A."/>
            <person name="Wong G."/>
            <person name="Sternberg P.W."/>
        </authorList>
    </citation>
    <scope>NUCLEOTIDE SEQUENCE [LARGE SCALE GENOMIC DNA]</scope>
    <source>
        <strain evidence="10">MT8872</strain>
    </source>
</reference>
<feature type="zinc finger region" description="CR-type" evidence="6">
    <location>
        <begin position="135"/>
        <end position="213"/>
    </location>
</feature>
<dbReference type="InterPro" id="IPR036410">
    <property type="entry name" value="HSP_DnaJ_Cys-rich_dom_sf"/>
</dbReference>
<proteinExistence type="predicted"/>
<dbReference type="AlphaFoldDB" id="A0A7E4W4S5"/>
<dbReference type="SUPFAM" id="SSF49493">
    <property type="entry name" value="HSP40/DnaJ peptide-binding domain"/>
    <property type="match status" value="2"/>
</dbReference>
<dbReference type="Pfam" id="PF00684">
    <property type="entry name" value="DnaJ_CXXCXGXG"/>
    <property type="match status" value="1"/>
</dbReference>
<organism evidence="10 11">
    <name type="scientific">Panagrellus redivivus</name>
    <name type="common">Microworm</name>
    <dbReference type="NCBI Taxonomy" id="6233"/>
    <lineage>
        <taxon>Eukaryota</taxon>
        <taxon>Metazoa</taxon>
        <taxon>Ecdysozoa</taxon>
        <taxon>Nematoda</taxon>
        <taxon>Chromadorea</taxon>
        <taxon>Rhabditida</taxon>
        <taxon>Tylenchina</taxon>
        <taxon>Panagrolaimomorpha</taxon>
        <taxon>Panagrolaimoidea</taxon>
        <taxon>Panagrolaimidae</taxon>
        <taxon>Panagrellus</taxon>
    </lineage>
</organism>
<dbReference type="CDD" id="cd10719">
    <property type="entry name" value="DnaJ_zf"/>
    <property type="match status" value="1"/>
</dbReference>
<feature type="domain" description="J" evidence="8">
    <location>
        <begin position="29"/>
        <end position="103"/>
    </location>
</feature>
<evidence type="ECO:0000256" key="6">
    <source>
        <dbReference type="PROSITE-ProRule" id="PRU00546"/>
    </source>
</evidence>
<dbReference type="Pfam" id="PF00226">
    <property type="entry name" value="DnaJ"/>
    <property type="match status" value="1"/>
</dbReference>
<keyword evidence="2" id="KW-0677">Repeat</keyword>
<keyword evidence="3 6" id="KW-0863">Zinc-finger</keyword>
<dbReference type="SMART" id="SM00271">
    <property type="entry name" value="DnaJ"/>
    <property type="match status" value="1"/>
</dbReference>
<feature type="compositionally biased region" description="Basic and acidic residues" evidence="7">
    <location>
        <begin position="359"/>
        <end position="381"/>
    </location>
</feature>
<dbReference type="Pfam" id="PF01556">
    <property type="entry name" value="DnaJ_C"/>
    <property type="match status" value="1"/>
</dbReference>
<accession>A0A7E4W4S5</accession>
<evidence type="ECO:0000256" key="5">
    <source>
        <dbReference type="ARBA" id="ARBA00023186"/>
    </source>
</evidence>
<dbReference type="GO" id="GO:0006457">
    <property type="term" value="P:protein folding"/>
    <property type="evidence" value="ECO:0007669"/>
    <property type="project" value="InterPro"/>
</dbReference>
<dbReference type="PROSITE" id="PS50076">
    <property type="entry name" value="DNAJ_2"/>
    <property type="match status" value="1"/>
</dbReference>
<dbReference type="InterPro" id="IPR051938">
    <property type="entry name" value="Apopto_cytoskel_mod"/>
</dbReference>
<evidence type="ECO:0000256" key="2">
    <source>
        <dbReference type="ARBA" id="ARBA00022737"/>
    </source>
</evidence>
<dbReference type="GO" id="GO:0008270">
    <property type="term" value="F:zinc ion binding"/>
    <property type="evidence" value="ECO:0007669"/>
    <property type="project" value="UniProtKB-KW"/>
</dbReference>
<keyword evidence="4 6" id="KW-0862">Zinc</keyword>
<evidence type="ECO:0000256" key="3">
    <source>
        <dbReference type="ARBA" id="ARBA00022771"/>
    </source>
</evidence>
<dbReference type="InterPro" id="IPR036869">
    <property type="entry name" value="J_dom_sf"/>
</dbReference>
<dbReference type="InterPro" id="IPR002939">
    <property type="entry name" value="DnaJ_C"/>
</dbReference>
<feature type="region of interest" description="Disordered" evidence="7">
    <location>
        <begin position="359"/>
        <end position="387"/>
    </location>
</feature>
<name>A0A7E4W4S5_PANRE</name>
<dbReference type="InterPro" id="IPR001305">
    <property type="entry name" value="HSP_DnaJ_Cys-rich_dom"/>
</dbReference>
<keyword evidence="5" id="KW-0143">Chaperone</keyword>
<dbReference type="PROSITE" id="PS51188">
    <property type="entry name" value="ZF_CR"/>
    <property type="match status" value="1"/>
</dbReference>
<dbReference type="FunFam" id="2.60.260.20:FF:000005">
    <property type="entry name" value="Chaperone protein dnaJ 1, mitochondrial"/>
    <property type="match status" value="1"/>
</dbReference>
<dbReference type="Gene3D" id="1.10.287.110">
    <property type="entry name" value="DnaJ domain"/>
    <property type="match status" value="1"/>
</dbReference>
<feature type="domain" description="CR-type" evidence="9">
    <location>
        <begin position="135"/>
        <end position="213"/>
    </location>
</feature>
<reference evidence="11" key="2">
    <citation type="submission" date="2020-10" db="UniProtKB">
        <authorList>
            <consortium name="WormBaseParasite"/>
        </authorList>
    </citation>
    <scope>IDENTIFICATION</scope>
</reference>
<dbReference type="GO" id="GO:0031072">
    <property type="term" value="F:heat shock protein binding"/>
    <property type="evidence" value="ECO:0007669"/>
    <property type="project" value="InterPro"/>
</dbReference>
<evidence type="ECO:0000259" key="9">
    <source>
        <dbReference type="PROSITE" id="PS51188"/>
    </source>
</evidence>
<evidence type="ECO:0000256" key="7">
    <source>
        <dbReference type="SAM" id="MobiDB-lite"/>
    </source>
</evidence>
<evidence type="ECO:0000313" key="11">
    <source>
        <dbReference type="WBParaSite" id="Pan_g7351.t2"/>
    </source>
</evidence>
<dbReference type="PRINTS" id="PR00625">
    <property type="entry name" value="JDOMAIN"/>
</dbReference>
<dbReference type="Gene3D" id="2.60.260.20">
    <property type="entry name" value="Urease metallochaperone UreE, N-terminal domain"/>
    <property type="match status" value="2"/>
</dbReference>
<evidence type="ECO:0000259" key="8">
    <source>
        <dbReference type="PROSITE" id="PS50076"/>
    </source>
</evidence>
<protein>
    <submittedName>
        <fullName evidence="11">CR-type domain-containing protein</fullName>
    </submittedName>
</protein>
<dbReference type="PANTHER" id="PTHR44145:SF3">
    <property type="entry name" value="DNAJ HOMOLOG SUBFAMILY A MEMBER 3, MITOCHONDRIAL"/>
    <property type="match status" value="1"/>
</dbReference>
<dbReference type="InterPro" id="IPR008971">
    <property type="entry name" value="HSP40/DnaJ_pept-bd"/>
</dbReference>
<dbReference type="GO" id="GO:0051082">
    <property type="term" value="F:unfolded protein binding"/>
    <property type="evidence" value="ECO:0007669"/>
    <property type="project" value="InterPro"/>
</dbReference>
<sequence length="398" mass="43782">MRNVVAAPATNDVQGRRYLHFSTPTSAKDYYKILGVTKDAKDSDIKKAYYQLAKKYHPDTLSDKDKRASYDQGGQTERNFGGWQYQSSRSAEDIFRSMFGNIKMDPFSGFAETADGFGAAEEVAVNLSFEEATRGAVKNVTYNSIENCFKCSGSGVELGYKKVSCPYCNGTGVVSSNRGGFFFQSTCVRCRGSGSFNKNPCHDCEGHGTNVQRRTSSVNIPAGVSHGQRLRLNVGRNTLYLLLNVADSLIHKREGFNVHTDVTISVAQAILGGTVNVPGIYEDNIIKVQPGTSSHTDYMLRGKGIKRLDQAGSGDQYIHIKIQVPKQLTERQRALIQAWAELETNTRGTVNTIKKTVDGEKKTKTEADEQAKTDDKAKEGENNDGDSLLKKVKHALFG</sequence>
<dbReference type="PANTHER" id="PTHR44145">
    <property type="entry name" value="DNAJ HOMOLOG SUBFAMILY A MEMBER 3, MITOCHONDRIAL"/>
    <property type="match status" value="1"/>
</dbReference>
<dbReference type="SUPFAM" id="SSF46565">
    <property type="entry name" value="Chaperone J-domain"/>
    <property type="match status" value="1"/>
</dbReference>
<keyword evidence="1 6" id="KW-0479">Metal-binding</keyword>
<dbReference type="SUPFAM" id="SSF57938">
    <property type="entry name" value="DnaJ/Hsp40 cysteine-rich domain"/>
    <property type="match status" value="1"/>
</dbReference>
<dbReference type="Gene3D" id="2.10.230.10">
    <property type="entry name" value="Heat shock protein DnaJ, cysteine-rich domain"/>
    <property type="match status" value="1"/>
</dbReference>
<evidence type="ECO:0000256" key="1">
    <source>
        <dbReference type="ARBA" id="ARBA00022723"/>
    </source>
</evidence>
<evidence type="ECO:0000256" key="4">
    <source>
        <dbReference type="ARBA" id="ARBA00022833"/>
    </source>
</evidence>
<dbReference type="CDD" id="cd06257">
    <property type="entry name" value="DnaJ"/>
    <property type="match status" value="1"/>
</dbReference>
<dbReference type="Proteomes" id="UP000492821">
    <property type="component" value="Unassembled WGS sequence"/>
</dbReference>
<dbReference type="FunFam" id="2.10.230.10:FF:000002">
    <property type="entry name" value="Molecular chaperone DnaJ"/>
    <property type="match status" value="1"/>
</dbReference>
<dbReference type="InterPro" id="IPR001623">
    <property type="entry name" value="DnaJ_domain"/>
</dbReference>
<dbReference type="WBParaSite" id="Pan_g7351.t2">
    <property type="protein sequence ID" value="Pan_g7351.t2"/>
    <property type="gene ID" value="Pan_g7351"/>
</dbReference>
<keyword evidence="10" id="KW-1185">Reference proteome</keyword>